<keyword evidence="2" id="KW-1185">Reference proteome</keyword>
<comment type="caution">
    <text evidence="1">The sequence shown here is derived from an EMBL/GenBank/DDBJ whole genome shotgun (WGS) entry which is preliminary data.</text>
</comment>
<name>R9BT01_9CLOT</name>
<dbReference type="Proteomes" id="UP000013988">
    <property type="component" value="Unassembled WGS sequence"/>
</dbReference>
<dbReference type="RefSeq" id="WP_016208915.1">
    <property type="nucleotide sequence ID" value="NZ_ASRV01000222.1"/>
</dbReference>
<dbReference type="AlphaFoldDB" id="R9BT01"/>
<reference evidence="1 2" key="1">
    <citation type="submission" date="2013-03" db="EMBL/GenBank/DDBJ databases">
        <title>Whole genome shotgun sequencing of Clostridium sartagoforme AAU1.</title>
        <authorList>
            <person name="Joshi C.G."/>
            <person name="Duggirala S.M."/>
            <person name="Nathani N.M."/>
            <person name="Bhatt V.D."/>
            <person name="Patel A.K."/>
            <person name="Pandya P.R."/>
            <person name="KaPatel J.A."/>
        </authorList>
    </citation>
    <scope>NUCLEOTIDE SEQUENCE [LARGE SCALE GENOMIC DNA]</scope>
    <source>
        <strain evidence="1 2">AAU1</strain>
    </source>
</reference>
<dbReference type="PATRIC" id="fig|1202534.3.peg.3691"/>
<evidence type="ECO:0000313" key="1">
    <source>
        <dbReference type="EMBL" id="EOR20142.1"/>
    </source>
</evidence>
<protein>
    <submittedName>
        <fullName evidence="1">Uncharacterized protein</fullName>
    </submittedName>
</protein>
<dbReference type="EMBL" id="ASRV01000222">
    <property type="protein sequence ID" value="EOR20142.1"/>
    <property type="molecule type" value="Genomic_DNA"/>
</dbReference>
<organism evidence="1 2">
    <name type="scientific">Clostridium sartagoforme AAU1</name>
    <dbReference type="NCBI Taxonomy" id="1202534"/>
    <lineage>
        <taxon>Bacteria</taxon>
        <taxon>Bacillati</taxon>
        <taxon>Bacillota</taxon>
        <taxon>Clostridia</taxon>
        <taxon>Eubacteriales</taxon>
        <taxon>Clostridiaceae</taxon>
        <taxon>Clostridium</taxon>
    </lineage>
</organism>
<sequence length="96" mass="11568">MDKRQQLIDELFKESNIDVEAIKQIYILNGILELDKKLECTIKEKQEIVKEEIKKIHKIKNANNAYEKNRKINNFFSIKYKKIIKTIKLNKTVRYI</sequence>
<gene>
    <name evidence="1" type="ORF">A500_18517</name>
</gene>
<evidence type="ECO:0000313" key="2">
    <source>
        <dbReference type="Proteomes" id="UP000013988"/>
    </source>
</evidence>
<proteinExistence type="predicted"/>
<accession>R9BT01</accession>